<keyword evidence="10 21" id="KW-0547">Nucleotide-binding</keyword>
<organism evidence="26">
    <name type="scientific">Xenopus tropicalis</name>
    <name type="common">Western clawed frog</name>
    <name type="synonym">Silurana tropicalis</name>
    <dbReference type="NCBI Taxonomy" id="8364"/>
    <lineage>
        <taxon>Eukaryota</taxon>
        <taxon>Metazoa</taxon>
        <taxon>Chordata</taxon>
        <taxon>Craniata</taxon>
        <taxon>Vertebrata</taxon>
        <taxon>Euteleostomi</taxon>
        <taxon>Amphibia</taxon>
        <taxon>Batrachia</taxon>
        <taxon>Anura</taxon>
        <taxon>Pipoidea</taxon>
        <taxon>Pipidae</taxon>
        <taxon>Xenopodinae</taxon>
        <taxon>Xenopus</taxon>
        <taxon>Silurana</taxon>
    </lineage>
</organism>
<dbReference type="PROSITE" id="PS00108">
    <property type="entry name" value="PROTEIN_KINASE_ST"/>
    <property type="match status" value="1"/>
</dbReference>
<evidence type="ECO:0000256" key="7">
    <source>
        <dbReference type="ARBA" id="ARBA00022606"/>
    </source>
</evidence>
<keyword evidence="9" id="KW-0677">Repeat</keyword>
<feature type="region of interest" description="Actin-binding" evidence="21">
    <location>
        <begin position="917"/>
        <end position="939"/>
    </location>
</feature>
<dbReference type="InterPro" id="IPR000719">
    <property type="entry name" value="Prot_kinase_dom"/>
</dbReference>
<evidence type="ECO:0000256" key="22">
    <source>
        <dbReference type="PROSITE-ProRule" id="PRU10141"/>
    </source>
</evidence>
<dbReference type="InterPro" id="IPR000048">
    <property type="entry name" value="IQ_motif_EF-hand-BS"/>
</dbReference>
<comment type="similarity">
    <text evidence="21">Belongs to the TRAFAC class myosin-kinesin ATPase superfamily. Myosin family.</text>
</comment>
<proteinExistence type="inferred from homology"/>
<dbReference type="Pfam" id="PF00612">
    <property type="entry name" value="IQ"/>
    <property type="match status" value="2"/>
</dbReference>
<keyword evidence="14 21" id="KW-0505">Motor protein</keyword>
<keyword evidence="12 21" id="KW-0067">ATP-binding</keyword>
<dbReference type="PROSITE" id="PS50011">
    <property type="entry name" value="PROTEIN_KINASE_DOM"/>
    <property type="match status" value="1"/>
</dbReference>
<evidence type="ECO:0000256" key="16">
    <source>
        <dbReference type="ARBA" id="ARBA00023212"/>
    </source>
</evidence>
<feature type="region of interest" description="Disordered" evidence="23">
    <location>
        <begin position="1128"/>
        <end position="1149"/>
    </location>
</feature>
<keyword evidence="8" id="KW-0808">Transferase</keyword>
<dbReference type="Gene3D" id="1.10.10.820">
    <property type="match status" value="1"/>
</dbReference>
<evidence type="ECO:0000259" key="24">
    <source>
        <dbReference type="PROSITE" id="PS50011"/>
    </source>
</evidence>
<dbReference type="Gene3D" id="1.20.5.4820">
    <property type="match status" value="1"/>
</dbReference>
<dbReference type="EC" id="2.7.11.1" evidence="4"/>
<dbReference type="PROSITE" id="PS00107">
    <property type="entry name" value="PROTEIN_KINASE_ATP"/>
    <property type="match status" value="1"/>
</dbReference>
<feature type="domain" description="Myosin motor" evidence="25">
    <location>
        <begin position="321"/>
        <end position="1036"/>
    </location>
</feature>
<dbReference type="InterPro" id="IPR036083">
    <property type="entry name" value="MYSc_Myo3"/>
</dbReference>
<evidence type="ECO:0000256" key="12">
    <source>
        <dbReference type="ARBA" id="ARBA00022840"/>
    </source>
</evidence>
<dbReference type="InterPro" id="IPR011009">
    <property type="entry name" value="Kinase-like_dom_sf"/>
</dbReference>
<dbReference type="GO" id="GO:0016459">
    <property type="term" value="C:myosin complex"/>
    <property type="evidence" value="ECO:0007669"/>
    <property type="project" value="UniProtKB-KW"/>
</dbReference>
<dbReference type="InterPro" id="IPR001609">
    <property type="entry name" value="Myosin_head_motor_dom-like"/>
</dbReference>
<keyword evidence="7" id="KW-0716">Sensory transduction</keyword>
<gene>
    <name evidence="26" type="primary">myo3b</name>
</gene>
<comment type="catalytic activity">
    <reaction evidence="19">
        <text>L-threonyl-[protein] + ATP = O-phospho-L-threonyl-[protein] + ADP + H(+)</text>
        <dbReference type="Rhea" id="RHEA:46608"/>
        <dbReference type="Rhea" id="RHEA-COMP:11060"/>
        <dbReference type="Rhea" id="RHEA-COMP:11605"/>
        <dbReference type="ChEBI" id="CHEBI:15378"/>
        <dbReference type="ChEBI" id="CHEBI:30013"/>
        <dbReference type="ChEBI" id="CHEBI:30616"/>
        <dbReference type="ChEBI" id="CHEBI:61977"/>
        <dbReference type="ChEBI" id="CHEBI:456216"/>
        <dbReference type="EC" id="2.7.11.1"/>
    </reaction>
</comment>
<comment type="similarity">
    <text evidence="3">In the C-terminal section; belongs to the TRAFAC class myosin-kinesin ATPase superfamily. Myosin family.</text>
</comment>
<dbReference type="Pfam" id="PF00063">
    <property type="entry name" value="Myosin_head"/>
    <property type="match status" value="1"/>
</dbReference>
<reference evidence="26" key="1">
    <citation type="journal article" date="2010" name="Science">
        <title>The genome of the Western clawed frog Xenopus tropicalis.</title>
        <authorList>
            <person name="Hellsten U."/>
            <person name="Harland R.M."/>
            <person name="Gilchrist M.J."/>
            <person name="Hendrix D."/>
            <person name="Jurka J."/>
            <person name="Kapitonov V."/>
            <person name="Ovcharenko I."/>
            <person name="Putnam N.H."/>
            <person name="Shu S."/>
            <person name="Taher L."/>
            <person name="Blitz I.L."/>
            <person name="Blumberg B."/>
            <person name="Dichmann D.S."/>
            <person name="Dubchak I."/>
            <person name="Amaya E."/>
            <person name="Detter J.C."/>
            <person name="Fletcher R."/>
            <person name="Gerhard D.S."/>
            <person name="Goodstein D."/>
            <person name="Graves T."/>
            <person name="Grigoriev I.V."/>
            <person name="Grimwood J."/>
            <person name="Kawashima T."/>
            <person name="Lindquist E."/>
            <person name="Lucas S.M."/>
            <person name="Mead P.E."/>
            <person name="Mitros T."/>
            <person name="Ogino H."/>
            <person name="Ohta Y."/>
            <person name="Poliakov A.V."/>
            <person name="Pollet N."/>
            <person name="Robert J."/>
            <person name="Salamov A."/>
            <person name="Sater A.K."/>
            <person name="Schmutz J."/>
            <person name="Terry A."/>
            <person name="Vize P.D."/>
            <person name="Warren W.C."/>
            <person name="Wells D."/>
            <person name="Wills A."/>
            <person name="Wilson R.K."/>
            <person name="Zimmerman L.B."/>
            <person name="Zorn A.M."/>
            <person name="Grainger R."/>
            <person name="Grammer T."/>
            <person name="Khokha M.K."/>
            <person name="Richardson P.M."/>
            <person name="Rokhsar D.S."/>
        </authorList>
    </citation>
    <scope>NUCLEOTIDE SEQUENCE [LARGE SCALE GENOMIC DNA]</scope>
    <source>
        <strain evidence="26">Nigerian</strain>
    </source>
</reference>
<dbReference type="InterPro" id="IPR027417">
    <property type="entry name" value="P-loop_NTPase"/>
</dbReference>
<dbReference type="Gene3D" id="1.20.5.190">
    <property type="match status" value="1"/>
</dbReference>
<dbReference type="SMART" id="SM00220">
    <property type="entry name" value="S_TKc"/>
    <property type="match status" value="1"/>
</dbReference>
<dbReference type="PANTHER" id="PTHR46256">
    <property type="entry name" value="AGAP011099-PA"/>
    <property type="match status" value="1"/>
</dbReference>
<dbReference type="FunFam" id="1.20.58.530:FF:000010">
    <property type="entry name" value="Myosin IIIA"/>
    <property type="match status" value="1"/>
</dbReference>
<dbReference type="GO" id="GO:0005524">
    <property type="term" value="F:ATP binding"/>
    <property type="evidence" value="ECO:0007669"/>
    <property type="project" value="UniProtKB-UniRule"/>
</dbReference>
<evidence type="ECO:0000256" key="17">
    <source>
        <dbReference type="ARBA" id="ARBA00023273"/>
    </source>
</evidence>
<evidence type="ECO:0000256" key="18">
    <source>
        <dbReference type="ARBA" id="ARBA00023305"/>
    </source>
</evidence>
<evidence type="ECO:0000256" key="1">
    <source>
        <dbReference type="ARBA" id="ARBA00004245"/>
    </source>
</evidence>
<dbReference type="Gene3D" id="1.20.120.720">
    <property type="entry name" value="Myosin VI head, motor domain, U50 subdomain"/>
    <property type="match status" value="1"/>
</dbReference>
<dbReference type="Gene3D" id="3.40.850.10">
    <property type="entry name" value="Kinesin motor domain"/>
    <property type="match status" value="1"/>
</dbReference>
<accession>A0A6I8QRU3</accession>
<dbReference type="SUPFAM" id="SSF52540">
    <property type="entry name" value="P-loop containing nucleoside triphosphate hydrolases"/>
    <property type="match status" value="1"/>
</dbReference>
<keyword evidence="11" id="KW-0418">Kinase</keyword>
<dbReference type="InterPro" id="IPR008271">
    <property type="entry name" value="Ser/Thr_kinase_AS"/>
</dbReference>
<dbReference type="GO" id="GO:0003774">
    <property type="term" value="F:cytoskeletal motor activity"/>
    <property type="evidence" value="ECO:0007669"/>
    <property type="project" value="UniProtKB-UniRule"/>
</dbReference>
<evidence type="ECO:0000256" key="4">
    <source>
        <dbReference type="ARBA" id="ARBA00012513"/>
    </source>
</evidence>
<evidence type="ECO:0000256" key="2">
    <source>
        <dbReference type="ARBA" id="ARBA00004316"/>
    </source>
</evidence>
<dbReference type="GeneTree" id="ENSGT00940000159309"/>
<evidence type="ECO:0000256" key="9">
    <source>
        <dbReference type="ARBA" id="ARBA00022737"/>
    </source>
</evidence>
<evidence type="ECO:0000256" key="23">
    <source>
        <dbReference type="SAM" id="MobiDB-lite"/>
    </source>
</evidence>
<dbReference type="Xenbase" id="XB-GENE-492483">
    <property type="gene designation" value="myo3b"/>
</dbReference>
<evidence type="ECO:0000256" key="5">
    <source>
        <dbReference type="ARBA" id="ARBA00022490"/>
    </source>
</evidence>
<evidence type="ECO:0000259" key="25">
    <source>
        <dbReference type="PROSITE" id="PS51456"/>
    </source>
</evidence>
<dbReference type="CDD" id="cd23767">
    <property type="entry name" value="IQCD"/>
    <property type="match status" value="2"/>
</dbReference>
<dbReference type="Bgee" id="ENSXETG00000018850">
    <property type="expression patterns" value="Expressed in liver and 8 other cell types or tissues"/>
</dbReference>
<dbReference type="Gene3D" id="1.10.510.10">
    <property type="entry name" value="Transferase(Phosphotransferase) domain 1"/>
    <property type="match status" value="1"/>
</dbReference>
<feature type="compositionally biased region" description="Polar residues" evidence="23">
    <location>
        <begin position="1129"/>
        <end position="1143"/>
    </location>
</feature>
<dbReference type="Ensembl" id="ENSXETT00000100915">
    <property type="protein sequence ID" value="ENSXETP00000075977"/>
    <property type="gene ID" value="ENSXETG00000018850"/>
</dbReference>
<reference evidence="26" key="2">
    <citation type="submission" date="2020-05" db="UniProtKB">
        <authorList>
            <consortium name="Ensembl"/>
        </authorList>
    </citation>
    <scope>IDENTIFICATION</scope>
</reference>
<evidence type="ECO:0000256" key="14">
    <source>
        <dbReference type="ARBA" id="ARBA00023175"/>
    </source>
</evidence>
<dbReference type="Gene3D" id="1.20.58.530">
    <property type="match status" value="1"/>
</dbReference>
<comment type="subcellular location">
    <subcellularLocation>
        <location evidence="2">Cell projection</location>
    </subcellularLocation>
    <subcellularLocation>
        <location evidence="1">Cytoplasm</location>
        <location evidence="1">Cytoskeleton</location>
    </subcellularLocation>
</comment>
<evidence type="ECO:0000256" key="6">
    <source>
        <dbReference type="ARBA" id="ARBA00022527"/>
    </source>
</evidence>
<dbReference type="GO" id="GO:0003779">
    <property type="term" value="F:actin binding"/>
    <property type="evidence" value="ECO:0007669"/>
    <property type="project" value="UniProtKB-KW"/>
</dbReference>
<keyword evidence="16" id="KW-0206">Cytoskeleton</keyword>
<keyword evidence="6" id="KW-0723">Serine/threonine-protein kinase</keyword>
<dbReference type="SMART" id="SM00015">
    <property type="entry name" value="IQ"/>
    <property type="match status" value="3"/>
</dbReference>
<keyword evidence="17" id="KW-0966">Cell projection</keyword>
<evidence type="ECO:0000256" key="20">
    <source>
        <dbReference type="ARBA" id="ARBA00048679"/>
    </source>
</evidence>
<evidence type="ECO:0000256" key="15">
    <source>
        <dbReference type="ARBA" id="ARBA00023203"/>
    </source>
</evidence>
<protein>
    <recommendedName>
        <fullName evidence="4">non-specific serine/threonine protein kinase</fullName>
        <ecNumber evidence="4">2.7.11.1</ecNumber>
    </recommendedName>
</protein>
<keyword evidence="18" id="KW-0844">Vision</keyword>
<dbReference type="CDD" id="cd01379">
    <property type="entry name" value="MYSc_Myo3"/>
    <property type="match status" value="1"/>
</dbReference>
<evidence type="ECO:0000256" key="10">
    <source>
        <dbReference type="ARBA" id="ARBA00022741"/>
    </source>
</evidence>
<feature type="domain" description="Protein kinase" evidence="24">
    <location>
        <begin position="27"/>
        <end position="271"/>
    </location>
</feature>
<dbReference type="InterPro" id="IPR036961">
    <property type="entry name" value="Kinesin_motor_dom_sf"/>
</dbReference>
<keyword evidence="5" id="KW-0963">Cytoplasm</keyword>
<keyword evidence="13 21" id="KW-0518">Myosin</keyword>
<dbReference type="Pfam" id="PF00069">
    <property type="entry name" value="Pkinase"/>
    <property type="match status" value="1"/>
</dbReference>
<dbReference type="FunFam" id="1.20.5.4820:FF:000005">
    <property type="entry name" value="Myosin IIIB"/>
    <property type="match status" value="1"/>
</dbReference>
<keyword evidence="15 21" id="KW-0009">Actin-binding</keyword>
<dbReference type="InterPro" id="IPR017441">
    <property type="entry name" value="Protein_kinase_ATP_BS"/>
</dbReference>
<evidence type="ECO:0000256" key="3">
    <source>
        <dbReference type="ARBA" id="ARBA00006998"/>
    </source>
</evidence>
<feature type="binding site" evidence="21">
    <location>
        <begin position="414"/>
        <end position="421"/>
    </location>
    <ligand>
        <name>ATP</name>
        <dbReference type="ChEBI" id="CHEBI:30616"/>
    </ligand>
</feature>
<dbReference type="GO" id="GO:0007601">
    <property type="term" value="P:visual perception"/>
    <property type="evidence" value="ECO:0007669"/>
    <property type="project" value="UniProtKB-KW"/>
</dbReference>
<evidence type="ECO:0000313" key="26">
    <source>
        <dbReference type="Ensembl" id="ENSXETP00000075977"/>
    </source>
</evidence>
<comment type="catalytic activity">
    <reaction evidence="20">
        <text>L-seryl-[protein] + ATP = O-phospho-L-seryl-[protein] + ADP + H(+)</text>
        <dbReference type="Rhea" id="RHEA:17989"/>
        <dbReference type="Rhea" id="RHEA-COMP:9863"/>
        <dbReference type="Rhea" id="RHEA-COMP:11604"/>
        <dbReference type="ChEBI" id="CHEBI:15378"/>
        <dbReference type="ChEBI" id="CHEBI:29999"/>
        <dbReference type="ChEBI" id="CHEBI:30616"/>
        <dbReference type="ChEBI" id="CHEBI:83421"/>
        <dbReference type="ChEBI" id="CHEBI:456216"/>
        <dbReference type="EC" id="2.7.11.1"/>
    </reaction>
</comment>
<evidence type="ECO:0000256" key="13">
    <source>
        <dbReference type="ARBA" id="ARBA00023123"/>
    </source>
</evidence>
<feature type="binding site" evidence="22">
    <location>
        <position position="56"/>
    </location>
    <ligand>
        <name>ATP</name>
        <dbReference type="ChEBI" id="CHEBI:30616"/>
    </ligand>
</feature>
<evidence type="ECO:0000256" key="21">
    <source>
        <dbReference type="PROSITE-ProRule" id="PRU00782"/>
    </source>
</evidence>
<dbReference type="PANTHER" id="PTHR46256:SF1">
    <property type="entry name" value="MYOSIN-IIIB"/>
    <property type="match status" value="1"/>
</dbReference>
<sequence length="1282" mass="146592">MKSFFGFFPYNHNMLGLESLADPSDTWDIIDTIGKGTYGKVYKVSNKTDGSLAAVKILDPVSDLDEEIEAEYNILRSLPNHPNVVMFFGMFYKADQYIGGQLWLVLELCNGGSVTDLVKSILKCGQRLDEMIISYILYGALLGLQHLHNNRIIHRDVKGNNILLTTEGGVKLVDFGVSAQLTSARLRRNTSVGTPFWMAPEVIACEQQYDYSYDVRCDVWSLGITAIELADGDPPLSDMHPVKALFKIPRCLIKDFEKRPSVIHLLEHPFIKQVHGKDMALQRQLAKLIQVQQQSGSIAKTRYERMHTKRPYVLQTKENSCLDDDLVNLEVLDEDTIIHQLQTRYADLQIYTYVGDILIALNPFQNLSIYSPQFSKLYHGVKRASNPPHIFASADAAYQGMVTFCKDQCIIISGESGAGKTESAHLIVQHLTFLGKANNRALREKILQVNPLVEAFGNACTVINDNSSRFGKYLEMMFTPTGAVMGAKISEYLLEKSRVIKQAVGEKNFHIFYYIYAGLHHHKKLSEYRLPEKKPPSYINNETGTVMQDIVNNESYRRQFAAIQHCFRIIGFSNEEVHSVYRILAGILNTGNIEFTAISSKHQIDKSEVPNGEALENAASLLSIGSEELQEALTSHCVVTRGETIIRTNTVDKAADVRDAMSKALYGRLFSWIVNRINTLLQPDKNICNAESGMNVGILDIFGFENFKRNSFEQLCINIANEQIQFYFNQHIFALEQMEYQSEGIDAALVKYEDNRPLLDTFLQKPMGLLSLLDEESRFPQATDQTLVDKFEDNLRCKYFWRPKGVELCFGIQHYAGKVLYNVCGFLEKNRDTLPADIVVVLRTSENKLLQQLFSSPLTKTGNLAQSRARVTAASRSLPPQLNAGRIKVDTMEMMRHPGETTNMKRQTVASYFRYSLMDLLSKMVVGQPHFVRCIKPNDDRQAMKFCRERVLMQLRYTGILETVNIRRQGYSHRILFDEFLKRYYYLAFKAHQNPPGTRETCTAILEKAKLDKWVLGKTKVFLKYYHVEQLNLLLREVIGRVVVMQAYTKGWLGARRYKKVKEKREKSATSIQTAWRGYDARRKYQQLRARRDEAAVCIQSAYKGYTARKNYVVLKNNKHYEFNERQRLGSSNKGHLTDSSIRARQPDKEADYHRPLFYTTERNSLVDIDEHDFTANRRLSDFYGSQKSTGSDGCLEKKLRTARRRCQQPKTLNSPEDSMYYNQVNGSLEYQGSKRKPRKLGQVKLLDGEDEYYKLLSAADSIPEEDFSPCSPLSPQQMFFS</sequence>
<dbReference type="GO" id="GO:0004674">
    <property type="term" value="F:protein serine/threonine kinase activity"/>
    <property type="evidence" value="ECO:0007669"/>
    <property type="project" value="UniProtKB-KW"/>
</dbReference>
<dbReference type="SUPFAM" id="SSF56112">
    <property type="entry name" value="Protein kinase-like (PK-like)"/>
    <property type="match status" value="1"/>
</dbReference>
<dbReference type="SMART" id="SM00242">
    <property type="entry name" value="MYSc"/>
    <property type="match status" value="1"/>
</dbReference>
<evidence type="ECO:0000256" key="8">
    <source>
        <dbReference type="ARBA" id="ARBA00022679"/>
    </source>
</evidence>
<dbReference type="PRINTS" id="PR00193">
    <property type="entry name" value="MYOSINHEAVY"/>
</dbReference>
<name>A0A6I8QRU3_XENTR</name>
<dbReference type="GO" id="GO:0042995">
    <property type="term" value="C:cell projection"/>
    <property type="evidence" value="ECO:0007669"/>
    <property type="project" value="UniProtKB-SubCell"/>
</dbReference>
<dbReference type="InterPro" id="IPR052409">
    <property type="entry name" value="Myosin-III_kinase_activity"/>
</dbReference>
<dbReference type="PROSITE" id="PS51456">
    <property type="entry name" value="MYOSIN_MOTOR"/>
    <property type="match status" value="1"/>
</dbReference>
<evidence type="ECO:0000256" key="19">
    <source>
        <dbReference type="ARBA" id="ARBA00047899"/>
    </source>
</evidence>
<dbReference type="PROSITE" id="PS50096">
    <property type="entry name" value="IQ"/>
    <property type="match status" value="3"/>
</dbReference>
<evidence type="ECO:0000256" key="11">
    <source>
        <dbReference type="ARBA" id="ARBA00022777"/>
    </source>
</evidence>